<evidence type="ECO:0000313" key="1">
    <source>
        <dbReference type="EMBL" id="GFY70129.1"/>
    </source>
</evidence>
<proteinExistence type="predicted"/>
<organism evidence="1 2">
    <name type="scientific">Trichonephila inaurata madagascariensis</name>
    <dbReference type="NCBI Taxonomy" id="2747483"/>
    <lineage>
        <taxon>Eukaryota</taxon>
        <taxon>Metazoa</taxon>
        <taxon>Ecdysozoa</taxon>
        <taxon>Arthropoda</taxon>
        <taxon>Chelicerata</taxon>
        <taxon>Arachnida</taxon>
        <taxon>Araneae</taxon>
        <taxon>Araneomorphae</taxon>
        <taxon>Entelegynae</taxon>
        <taxon>Araneoidea</taxon>
        <taxon>Nephilidae</taxon>
        <taxon>Trichonephila</taxon>
        <taxon>Trichonephila inaurata</taxon>
    </lineage>
</organism>
<dbReference type="AlphaFoldDB" id="A0A8X7CFA9"/>
<accession>A0A8X7CFA9</accession>
<protein>
    <submittedName>
        <fullName evidence="1">Uncharacterized protein</fullName>
    </submittedName>
</protein>
<dbReference type="Proteomes" id="UP000886998">
    <property type="component" value="Unassembled WGS sequence"/>
</dbReference>
<keyword evidence="2" id="KW-1185">Reference proteome</keyword>
<reference evidence="1" key="1">
    <citation type="submission" date="2020-08" db="EMBL/GenBank/DDBJ databases">
        <title>Multicomponent nature underlies the extraordinary mechanical properties of spider dragline silk.</title>
        <authorList>
            <person name="Kono N."/>
            <person name="Nakamura H."/>
            <person name="Mori M."/>
            <person name="Yoshida Y."/>
            <person name="Ohtoshi R."/>
            <person name="Malay A.D."/>
            <person name="Moran D.A.P."/>
            <person name="Tomita M."/>
            <person name="Numata K."/>
            <person name="Arakawa K."/>
        </authorList>
    </citation>
    <scope>NUCLEOTIDE SEQUENCE</scope>
</reference>
<sequence>MVLWAIYGLTQLSDETHEVEDFDPSSRRHKFKDFVHVLHMKPYHGPDAQDSTAMKREKKFLLRRHPKVSFNNHTLVL</sequence>
<name>A0A8X7CFA9_9ARAC</name>
<evidence type="ECO:0000313" key="2">
    <source>
        <dbReference type="Proteomes" id="UP000886998"/>
    </source>
</evidence>
<comment type="caution">
    <text evidence="1">The sequence shown here is derived from an EMBL/GenBank/DDBJ whole genome shotgun (WGS) entry which is preliminary data.</text>
</comment>
<gene>
    <name evidence="1" type="ORF">TNIN_268181</name>
</gene>
<dbReference type="EMBL" id="BMAV01018040">
    <property type="protein sequence ID" value="GFY70129.1"/>
    <property type="molecule type" value="Genomic_DNA"/>
</dbReference>